<dbReference type="Gene3D" id="1.10.10.60">
    <property type="entry name" value="Homeodomain-like"/>
    <property type="match status" value="1"/>
</dbReference>
<evidence type="ECO:0000256" key="5">
    <source>
        <dbReference type="PROSITE-ProRule" id="PRU00335"/>
    </source>
</evidence>
<proteinExistence type="predicted"/>
<dbReference type="PANTHER" id="PTHR30055:SF175">
    <property type="entry name" value="HTH-TYPE TRANSCRIPTIONAL REPRESSOR KSTR2"/>
    <property type="match status" value="1"/>
</dbReference>
<accession>A0A5D0NVH9</accession>
<keyword evidence="1" id="KW-0678">Repressor</keyword>
<dbReference type="InterPro" id="IPR009057">
    <property type="entry name" value="Homeodomain-like_sf"/>
</dbReference>
<feature type="DNA-binding region" description="H-T-H motif" evidence="5">
    <location>
        <begin position="41"/>
        <end position="60"/>
    </location>
</feature>
<dbReference type="PANTHER" id="PTHR30055">
    <property type="entry name" value="HTH-TYPE TRANSCRIPTIONAL REGULATOR RUTR"/>
    <property type="match status" value="1"/>
</dbReference>
<sequence>MRQAFANGRTEKLTSKRQASAREILDAAATAFSERGYAATSIDDVADVLGCTKGRIYHYFRTKGDLFIGIHQQALEWALEAVGPTAERDDLGPEEKLREMVHHHAMHLMNRANYMGPAQYQIEMNLAGEGRNKEEQMARIMKMRRQFEAYFTAVVKEGIEAGVFRDTDVNTLVKAVLGTVNWMHAWFRPGGPRDSAAERERTAARLAEYAVRGVLA</sequence>
<dbReference type="SUPFAM" id="SSF48498">
    <property type="entry name" value="Tetracyclin repressor-like, C-terminal domain"/>
    <property type="match status" value="1"/>
</dbReference>
<dbReference type="SUPFAM" id="SSF46689">
    <property type="entry name" value="Homeodomain-like"/>
    <property type="match status" value="1"/>
</dbReference>
<dbReference type="AlphaFoldDB" id="A0A5D0NVH9"/>
<keyword evidence="4" id="KW-0804">Transcription</keyword>
<gene>
    <name evidence="7" type="ORF">FXF69_03055</name>
</gene>
<dbReference type="Proteomes" id="UP000323380">
    <property type="component" value="Unassembled WGS sequence"/>
</dbReference>
<evidence type="ECO:0000259" key="6">
    <source>
        <dbReference type="PROSITE" id="PS50977"/>
    </source>
</evidence>
<dbReference type="Gene3D" id="1.10.357.10">
    <property type="entry name" value="Tetracycline Repressor, domain 2"/>
    <property type="match status" value="1"/>
</dbReference>
<dbReference type="InterPro" id="IPR041490">
    <property type="entry name" value="KstR2_TetR_C"/>
</dbReference>
<protein>
    <submittedName>
        <fullName evidence="7">TetR/AcrR family transcriptional regulator</fullName>
    </submittedName>
</protein>
<dbReference type="InterPro" id="IPR036271">
    <property type="entry name" value="Tet_transcr_reg_TetR-rel_C_sf"/>
</dbReference>
<feature type="domain" description="HTH tetR-type" evidence="6">
    <location>
        <begin position="18"/>
        <end position="78"/>
    </location>
</feature>
<dbReference type="EMBL" id="VSFG01000001">
    <property type="protein sequence ID" value="TYB48214.1"/>
    <property type="molecule type" value="Genomic_DNA"/>
</dbReference>
<name>A0A5D0NVH9_9ACTN</name>
<evidence type="ECO:0000256" key="3">
    <source>
        <dbReference type="ARBA" id="ARBA00023125"/>
    </source>
</evidence>
<evidence type="ECO:0000256" key="1">
    <source>
        <dbReference type="ARBA" id="ARBA00022491"/>
    </source>
</evidence>
<organism evidence="7 8">
    <name type="scientific">Actinomadura chibensis</name>
    <dbReference type="NCBI Taxonomy" id="392828"/>
    <lineage>
        <taxon>Bacteria</taxon>
        <taxon>Bacillati</taxon>
        <taxon>Actinomycetota</taxon>
        <taxon>Actinomycetes</taxon>
        <taxon>Streptosporangiales</taxon>
        <taxon>Thermomonosporaceae</taxon>
        <taxon>Actinomadura</taxon>
    </lineage>
</organism>
<dbReference type="RefSeq" id="WP_067893693.1">
    <property type="nucleotide sequence ID" value="NZ_VSFG01000001.1"/>
</dbReference>
<evidence type="ECO:0000256" key="2">
    <source>
        <dbReference type="ARBA" id="ARBA00023015"/>
    </source>
</evidence>
<dbReference type="Pfam" id="PF17932">
    <property type="entry name" value="TetR_C_24"/>
    <property type="match status" value="1"/>
</dbReference>
<dbReference type="PRINTS" id="PR00455">
    <property type="entry name" value="HTHTETR"/>
</dbReference>
<evidence type="ECO:0000313" key="7">
    <source>
        <dbReference type="EMBL" id="TYB48214.1"/>
    </source>
</evidence>
<keyword evidence="8" id="KW-1185">Reference proteome</keyword>
<dbReference type="GO" id="GO:0000976">
    <property type="term" value="F:transcription cis-regulatory region binding"/>
    <property type="evidence" value="ECO:0007669"/>
    <property type="project" value="TreeGrafter"/>
</dbReference>
<evidence type="ECO:0000313" key="8">
    <source>
        <dbReference type="Proteomes" id="UP000323380"/>
    </source>
</evidence>
<dbReference type="GO" id="GO:0003700">
    <property type="term" value="F:DNA-binding transcription factor activity"/>
    <property type="evidence" value="ECO:0007669"/>
    <property type="project" value="TreeGrafter"/>
</dbReference>
<dbReference type="PROSITE" id="PS50977">
    <property type="entry name" value="HTH_TETR_2"/>
    <property type="match status" value="1"/>
</dbReference>
<dbReference type="Pfam" id="PF00440">
    <property type="entry name" value="TetR_N"/>
    <property type="match status" value="1"/>
</dbReference>
<evidence type="ECO:0000256" key="4">
    <source>
        <dbReference type="ARBA" id="ARBA00023163"/>
    </source>
</evidence>
<keyword evidence="3 5" id="KW-0238">DNA-binding</keyword>
<dbReference type="InterPro" id="IPR001647">
    <property type="entry name" value="HTH_TetR"/>
</dbReference>
<dbReference type="STRING" id="1220554.GCA_001552135_04194"/>
<dbReference type="InterPro" id="IPR050109">
    <property type="entry name" value="HTH-type_TetR-like_transc_reg"/>
</dbReference>
<keyword evidence="2" id="KW-0805">Transcription regulation</keyword>
<reference evidence="7 8" key="1">
    <citation type="submission" date="2019-08" db="EMBL/GenBank/DDBJ databases">
        <title>Actinomadura sp. nov. CYP1-5 isolated from mountain soil.</title>
        <authorList>
            <person name="Songsumanus A."/>
            <person name="Kuncharoen N."/>
            <person name="Kudo T."/>
            <person name="Yuki M."/>
            <person name="Igarashi Y."/>
            <person name="Tanasupawat S."/>
        </authorList>
    </citation>
    <scope>NUCLEOTIDE SEQUENCE [LARGE SCALE GENOMIC DNA]</scope>
    <source>
        <strain evidence="7 8">JCM 14158</strain>
    </source>
</reference>
<comment type="caution">
    <text evidence="7">The sequence shown here is derived from an EMBL/GenBank/DDBJ whole genome shotgun (WGS) entry which is preliminary data.</text>
</comment>